<protein>
    <submittedName>
        <fullName evidence="1">Clathrin coat assembly protein</fullName>
    </submittedName>
</protein>
<accession>A0A093XIL5</accession>
<gene>
    <name evidence="1" type="ORF">GQ26_0251300</name>
</gene>
<reference evidence="1" key="2">
    <citation type="journal article" date="2014" name="PLoS Genet.">
        <title>Signature gene expression reveals novel clues to the molecular mechanisms of dimorphic transition in Penicillium marneffei.</title>
        <authorList>
            <person name="Yang E."/>
            <person name="Wang G."/>
            <person name="Cai J."/>
            <person name="Woo P.C."/>
            <person name="Lau S.K."/>
            <person name="Yuen K.-Y."/>
            <person name="Chow W.-N."/>
            <person name="Lin X."/>
        </authorList>
    </citation>
    <scope>NUCLEOTIDE SEQUENCE</scope>
    <source>
        <strain evidence="1">PM1</strain>
    </source>
</reference>
<dbReference type="EMBL" id="JPOX01000025">
    <property type="protein sequence ID" value="KFX45043.1"/>
    <property type="molecule type" value="Genomic_DNA"/>
</dbReference>
<proteinExistence type="predicted"/>
<name>A0A093XIL5_TALMA</name>
<comment type="caution">
    <text evidence="1">The sequence shown here is derived from an EMBL/GenBank/DDBJ whole genome shotgun (WGS) entry which is preliminary data.</text>
</comment>
<evidence type="ECO:0000313" key="1">
    <source>
        <dbReference type="EMBL" id="KFX45043.1"/>
    </source>
</evidence>
<dbReference type="AlphaFoldDB" id="A0A093XIL5"/>
<dbReference type="HOGENOM" id="CLU_3175688_0_0_1"/>
<reference key="1">
    <citation type="journal article" date="2014" name="PLoS Genet.">
        <title>Signature Gene Expression Reveals Novel Clues to the Molecular Mechanisms of Dimorphic Transition in Penicillium marneffei.</title>
        <authorList>
            <person name="Yang E."/>
            <person name="Wang G."/>
            <person name="Cai J."/>
            <person name="Woo P.C."/>
            <person name="Lau S.K."/>
            <person name="Yuen K.-Y."/>
            <person name="Chow W.-N."/>
            <person name="Lin X."/>
        </authorList>
    </citation>
    <scope>NUCLEOTIDE SEQUENCE [LARGE SCALE GENOMIC DNA]</scope>
    <source>
        <strain>PM1</strain>
    </source>
</reference>
<organism evidence="1">
    <name type="scientific">Talaromyces marneffei PM1</name>
    <dbReference type="NCBI Taxonomy" id="1077442"/>
    <lineage>
        <taxon>Eukaryota</taxon>
        <taxon>Fungi</taxon>
        <taxon>Dikarya</taxon>
        <taxon>Ascomycota</taxon>
        <taxon>Pezizomycotina</taxon>
        <taxon>Eurotiomycetes</taxon>
        <taxon>Eurotiomycetidae</taxon>
        <taxon>Eurotiales</taxon>
        <taxon>Trichocomaceae</taxon>
        <taxon>Talaromyces</taxon>
        <taxon>Talaromyces sect. Talaromyces</taxon>
    </lineage>
</organism>
<sequence length="47" mass="5370">MAGGRDDRTWRASHALTCFAAPANDHSTMWRSNRMRLLGSYSSYSNY</sequence>